<comment type="caution">
    <text evidence="1">The sequence shown here is derived from an EMBL/GenBank/DDBJ whole genome shotgun (WGS) entry which is preliminary data.</text>
</comment>
<dbReference type="InterPro" id="IPR021398">
    <property type="entry name" value="DUF3037"/>
</dbReference>
<organism evidence="1 2">
    <name type="scientific">Chitinophaga skermanii</name>
    <dbReference type="NCBI Taxonomy" id="331697"/>
    <lineage>
        <taxon>Bacteria</taxon>
        <taxon>Pseudomonadati</taxon>
        <taxon>Bacteroidota</taxon>
        <taxon>Chitinophagia</taxon>
        <taxon>Chitinophagales</taxon>
        <taxon>Chitinophagaceae</taxon>
        <taxon>Chitinophaga</taxon>
    </lineage>
</organism>
<evidence type="ECO:0000313" key="2">
    <source>
        <dbReference type="Proteomes" id="UP000249547"/>
    </source>
</evidence>
<evidence type="ECO:0008006" key="3">
    <source>
        <dbReference type="Google" id="ProtNLM"/>
    </source>
</evidence>
<accession>A0A327R411</accession>
<dbReference type="EMBL" id="QLLL01000002">
    <property type="protein sequence ID" value="RAJ08617.1"/>
    <property type="molecule type" value="Genomic_DNA"/>
</dbReference>
<dbReference type="AlphaFoldDB" id="A0A327R411"/>
<dbReference type="Proteomes" id="UP000249547">
    <property type="component" value="Unassembled WGS sequence"/>
</dbReference>
<dbReference type="RefSeq" id="WP_111596750.1">
    <property type="nucleotide sequence ID" value="NZ_QLLL01000002.1"/>
</dbReference>
<reference evidence="1 2" key="1">
    <citation type="submission" date="2018-06" db="EMBL/GenBank/DDBJ databases">
        <title>Genomic Encyclopedia of Archaeal and Bacterial Type Strains, Phase II (KMG-II): from individual species to whole genera.</title>
        <authorList>
            <person name="Goeker M."/>
        </authorList>
    </citation>
    <scope>NUCLEOTIDE SEQUENCE [LARGE SCALE GENOMIC DNA]</scope>
    <source>
        <strain evidence="1 2">DSM 23857</strain>
    </source>
</reference>
<dbReference type="OrthoDB" id="9803207at2"/>
<dbReference type="Pfam" id="PF11236">
    <property type="entry name" value="DUF3037"/>
    <property type="match status" value="1"/>
</dbReference>
<sequence length="127" mass="14350">MQDNHLFEYAVIRVVPRVEREEFLNVGVIVYCKSKRYLGVKITLNEQRLQAFCPVADVEEVKTYLHAIETITAGNKGSGPIGQLDQASRFRWLTATRSTIIQSSKTHTGLAKDPAAILERLHEQLVL</sequence>
<protein>
    <recommendedName>
        <fullName evidence="3">DUF3037 family protein</fullName>
    </recommendedName>
</protein>
<name>A0A327R411_9BACT</name>
<evidence type="ECO:0000313" key="1">
    <source>
        <dbReference type="EMBL" id="RAJ08617.1"/>
    </source>
</evidence>
<keyword evidence="2" id="KW-1185">Reference proteome</keyword>
<proteinExistence type="predicted"/>
<gene>
    <name evidence="1" type="ORF">LX64_01270</name>
</gene>